<dbReference type="NCBIfam" id="NF002537">
    <property type="entry name" value="PRK02090.1"/>
    <property type="match status" value="1"/>
</dbReference>
<evidence type="ECO:0000256" key="1">
    <source>
        <dbReference type="ARBA" id="ARBA00009732"/>
    </source>
</evidence>
<accession>A0A7U7G4X6</accession>
<gene>
    <name evidence="4" type="primary">cysH</name>
    <name evidence="7" type="ORF">ASQ42_04310</name>
    <name evidence="6" type="ORF">SACS_0475</name>
</gene>
<dbReference type="InterPro" id="IPR002500">
    <property type="entry name" value="PAPS_reduct_dom"/>
</dbReference>
<dbReference type="EC" id="1.8.4.10" evidence="4"/>
<comment type="subcellular location">
    <subcellularLocation>
        <location evidence="4">Cytoplasm</location>
    </subcellularLocation>
</comment>
<organism evidence="6 8">
    <name type="scientific">Parasaccharibacter apium</name>
    <dbReference type="NCBI Taxonomy" id="1510841"/>
    <lineage>
        <taxon>Bacteria</taxon>
        <taxon>Pseudomonadati</taxon>
        <taxon>Pseudomonadota</taxon>
        <taxon>Alphaproteobacteria</taxon>
        <taxon>Acetobacterales</taxon>
        <taxon>Acetobacteraceae</taxon>
        <taxon>Parasaccharibacter</taxon>
    </lineage>
</organism>
<feature type="binding site" evidence="4">
    <location>
        <position position="120"/>
    </location>
    <ligand>
        <name>[4Fe-4S] cluster</name>
        <dbReference type="ChEBI" id="CHEBI:49883"/>
    </ligand>
</feature>
<comment type="function">
    <text evidence="4">Catalyzes the formation of sulfite from adenosine 5'-phosphosulfate (APS) using thioredoxin as an electron donor.</text>
</comment>
<evidence type="ECO:0000313" key="8">
    <source>
        <dbReference type="Proteomes" id="UP000027590"/>
    </source>
</evidence>
<dbReference type="GO" id="GO:0019379">
    <property type="term" value="P:sulfate assimilation, phosphoadenylyl sulfate reduction by phosphoadenylyl-sulfate reductase (thioredoxin)"/>
    <property type="evidence" value="ECO:0007669"/>
    <property type="project" value="UniProtKB-UniRule"/>
</dbReference>
<dbReference type="Proteomes" id="UP000027590">
    <property type="component" value="Unassembled WGS sequence"/>
</dbReference>
<dbReference type="PANTHER" id="PTHR46509">
    <property type="entry name" value="PHOSPHOADENOSINE PHOSPHOSULFATE REDUCTASE"/>
    <property type="match status" value="1"/>
</dbReference>
<dbReference type="PIRSF" id="PIRSF000857">
    <property type="entry name" value="PAPS_reductase"/>
    <property type="match status" value="1"/>
</dbReference>
<feature type="binding site" evidence="4">
    <location>
        <position position="121"/>
    </location>
    <ligand>
        <name>[4Fe-4S] cluster</name>
        <dbReference type="ChEBI" id="CHEBI:49883"/>
    </ligand>
</feature>
<evidence type="ECO:0000259" key="5">
    <source>
        <dbReference type="Pfam" id="PF01507"/>
    </source>
</evidence>
<evidence type="ECO:0000313" key="6">
    <source>
        <dbReference type="EMBL" id="CDG33213.1"/>
    </source>
</evidence>
<evidence type="ECO:0000256" key="4">
    <source>
        <dbReference type="HAMAP-Rule" id="MF_00063"/>
    </source>
</evidence>
<dbReference type="GO" id="GO:0043866">
    <property type="term" value="F:adenylyl-sulfate reductase (thioredoxin) activity"/>
    <property type="evidence" value="ECO:0007669"/>
    <property type="project" value="UniProtKB-EC"/>
</dbReference>
<keyword evidence="4" id="KW-0411">Iron-sulfur</keyword>
<comment type="similarity">
    <text evidence="1 4">Belongs to the PAPS reductase family. CysH subfamily.</text>
</comment>
<evidence type="ECO:0000256" key="2">
    <source>
        <dbReference type="ARBA" id="ARBA00023002"/>
    </source>
</evidence>
<dbReference type="GO" id="GO:0070814">
    <property type="term" value="P:hydrogen sulfide biosynthetic process"/>
    <property type="evidence" value="ECO:0007669"/>
    <property type="project" value="UniProtKB-UniRule"/>
</dbReference>
<dbReference type="SUPFAM" id="SSF52402">
    <property type="entry name" value="Adenine nucleotide alpha hydrolases-like"/>
    <property type="match status" value="1"/>
</dbReference>
<comment type="cofactor">
    <cofactor evidence="4">
        <name>[4Fe-4S] cluster</name>
        <dbReference type="ChEBI" id="CHEBI:49883"/>
    </cofactor>
    <text evidence="4">Binds 1 [4Fe-4S] cluster per subunit.</text>
</comment>
<dbReference type="GO" id="GO:0005737">
    <property type="term" value="C:cytoplasm"/>
    <property type="evidence" value="ECO:0007669"/>
    <property type="project" value="UniProtKB-SubCell"/>
</dbReference>
<dbReference type="InterPro" id="IPR014729">
    <property type="entry name" value="Rossmann-like_a/b/a_fold"/>
</dbReference>
<comment type="caution">
    <text evidence="6">The sequence shown here is derived from an EMBL/GenBank/DDBJ whole genome shotgun (WGS) entry which is preliminary data.</text>
</comment>
<keyword evidence="4" id="KW-0963">Cytoplasm</keyword>
<keyword evidence="4" id="KW-0479">Metal-binding</keyword>
<reference evidence="6 8" key="1">
    <citation type="journal article" date="2014" name="Genome Biol. Evol.">
        <title>Acetic acid bacteria genomes reveal functional traits for adaptation to life in insect guts.</title>
        <authorList>
            <person name="Chouaia B."/>
            <person name="Gaiarsa S."/>
            <person name="Crotti E."/>
            <person name="Comandatore F."/>
            <person name="Degli Esposti M."/>
            <person name="Ricci I."/>
            <person name="Alma A."/>
            <person name="Favia G."/>
            <person name="Bandi C."/>
            <person name="Daffonchio D."/>
        </authorList>
    </citation>
    <scope>NUCLEOTIDE SEQUENCE [LARGE SCALE GENOMIC DNA]</scope>
    <source>
        <strain evidence="6">AM168</strain>
        <strain evidence="8">AM169</strain>
    </source>
</reference>
<dbReference type="Gene3D" id="3.40.50.620">
    <property type="entry name" value="HUPs"/>
    <property type="match status" value="1"/>
</dbReference>
<keyword evidence="4" id="KW-0408">Iron</keyword>
<dbReference type="GO" id="GO:0004604">
    <property type="term" value="F:phosphoadenylyl-sulfate reductase (thioredoxin) activity"/>
    <property type="evidence" value="ECO:0007669"/>
    <property type="project" value="UniProtKB-UniRule"/>
</dbReference>
<dbReference type="RefSeq" id="WP_081847662.1">
    <property type="nucleotide sequence ID" value="NZ_CBLY010000003.1"/>
</dbReference>
<reference evidence="7 9" key="3">
    <citation type="submission" date="2018-02" db="EMBL/GenBank/DDBJ databases">
        <title>Draft genome sequences of four Parasaccharibacter apium strains isolated from honey bees.</title>
        <authorList>
            <person name="Corby-Harris V.L."/>
            <person name="Anderson K.E."/>
        </authorList>
    </citation>
    <scope>NUCLEOTIDE SEQUENCE [LARGE SCALE GENOMIC DNA]</scope>
    <source>
        <strain evidence="7 9">B8</strain>
    </source>
</reference>
<dbReference type="PANTHER" id="PTHR46509:SF1">
    <property type="entry name" value="PHOSPHOADENOSINE PHOSPHOSULFATE REDUCTASE"/>
    <property type="match status" value="1"/>
</dbReference>
<sequence length="257" mass="28091">MAISDDEFQALPRQEDVAASEEETGRVLSSVLARFPGRVAVISSFGAESAVLLAQVAAQDRAVPVFFLDTERHFPETLAYRDELTRHLGLEDVRTLRPARAEVEYRDPEGQLVAFDPDACCALRKVEPLEVVLPEFDIWVTGRKRMQAATRAALPVAERQEDGSVKLNPLAGWSEAQIARFMEEKALPPHPLVAQGYRSIGCEPCTRPVGAGEDSRAGRWAGLAKTECGLHRPVSTPPDANVEEISAAALIAERPAR</sequence>
<comment type="catalytic activity">
    <reaction evidence="4">
        <text>[thioredoxin]-disulfide + sulfite + AMP + 2 H(+) = adenosine 5'-phosphosulfate + [thioredoxin]-dithiol</text>
        <dbReference type="Rhea" id="RHEA:21976"/>
        <dbReference type="Rhea" id="RHEA-COMP:10698"/>
        <dbReference type="Rhea" id="RHEA-COMP:10700"/>
        <dbReference type="ChEBI" id="CHEBI:15378"/>
        <dbReference type="ChEBI" id="CHEBI:17359"/>
        <dbReference type="ChEBI" id="CHEBI:29950"/>
        <dbReference type="ChEBI" id="CHEBI:50058"/>
        <dbReference type="ChEBI" id="CHEBI:58243"/>
        <dbReference type="ChEBI" id="CHEBI:456215"/>
        <dbReference type="EC" id="1.8.4.10"/>
    </reaction>
</comment>
<comment type="pathway">
    <text evidence="3 4">Sulfur metabolism; hydrogen sulfide biosynthesis; sulfite from sulfate.</text>
</comment>
<feature type="binding site" evidence="4">
    <location>
        <position position="202"/>
    </location>
    <ligand>
        <name>[4Fe-4S] cluster</name>
        <dbReference type="ChEBI" id="CHEBI:49883"/>
    </ligand>
</feature>
<dbReference type="EMBL" id="CBLY010000003">
    <property type="protein sequence ID" value="CDG33213.1"/>
    <property type="molecule type" value="Genomic_DNA"/>
</dbReference>
<dbReference type="Proteomes" id="UP000237218">
    <property type="component" value="Unassembled WGS sequence"/>
</dbReference>
<dbReference type="EMBL" id="LMYI01000006">
    <property type="protein sequence ID" value="POS63416.1"/>
    <property type="molecule type" value="Genomic_DNA"/>
</dbReference>
<proteinExistence type="inferred from homology"/>
<feature type="binding site" evidence="4">
    <location>
        <position position="205"/>
    </location>
    <ligand>
        <name>[4Fe-4S] cluster</name>
        <dbReference type="ChEBI" id="CHEBI:49883"/>
    </ligand>
</feature>
<dbReference type="OrthoDB" id="9794018at2"/>
<evidence type="ECO:0000313" key="7">
    <source>
        <dbReference type="EMBL" id="POS63416.1"/>
    </source>
</evidence>
<dbReference type="GO" id="GO:0046872">
    <property type="term" value="F:metal ion binding"/>
    <property type="evidence" value="ECO:0007669"/>
    <property type="project" value="UniProtKB-KW"/>
</dbReference>
<reference evidence="6 8" key="2">
    <citation type="journal article" date="2014" name="PLoS ONE">
        <title>Evolution of mitochondria reconstructed from the energy metabolism of living bacteria.</title>
        <authorList>
            <person name="Degli Esposti M."/>
            <person name="Chouaia B."/>
            <person name="Comandatore F."/>
            <person name="Crotti E."/>
            <person name="Sassera D."/>
            <person name="Lievens P.M."/>
            <person name="Daffonchio D."/>
            <person name="Bandi C."/>
        </authorList>
    </citation>
    <scope>NUCLEOTIDE SEQUENCE [LARGE SCALE GENOMIC DNA]</scope>
    <source>
        <strain evidence="6">AM168</strain>
        <strain evidence="8">AM169</strain>
    </source>
</reference>
<evidence type="ECO:0000313" key="9">
    <source>
        <dbReference type="Proteomes" id="UP000237218"/>
    </source>
</evidence>
<evidence type="ECO:0000256" key="3">
    <source>
        <dbReference type="ARBA" id="ARBA00024327"/>
    </source>
</evidence>
<dbReference type="Pfam" id="PF01507">
    <property type="entry name" value="PAPS_reduct"/>
    <property type="match status" value="1"/>
</dbReference>
<dbReference type="InterPro" id="IPR004511">
    <property type="entry name" value="PAPS/APS_Rdtase"/>
</dbReference>
<feature type="active site" description="Nucleophile; cysteine thiosulfonate intermediate" evidence="4">
    <location>
        <position position="228"/>
    </location>
</feature>
<feature type="domain" description="Phosphoadenosine phosphosulphate reductase" evidence="5">
    <location>
        <begin position="39"/>
        <end position="208"/>
    </location>
</feature>
<name>A0A7U7G4X6_9PROT</name>
<keyword evidence="9" id="KW-1185">Reference proteome</keyword>
<protein>
    <recommendedName>
        <fullName evidence="4">Adenosine 5'-phosphosulfate reductase</fullName>
        <shortName evidence="4">APS reductase</shortName>
        <ecNumber evidence="4">1.8.4.10</ecNumber>
    </recommendedName>
    <alternativeName>
        <fullName evidence="4">5'-adenylylsulfate reductase</fullName>
    </alternativeName>
    <alternativeName>
        <fullName evidence="4">Thioredoxin-dependent 5'-adenylylsulfate reductase</fullName>
    </alternativeName>
</protein>
<dbReference type="HAMAP" id="MF_00063">
    <property type="entry name" value="CysH"/>
    <property type="match status" value="1"/>
</dbReference>
<dbReference type="AlphaFoldDB" id="A0A7U7G4X6"/>
<keyword evidence="2 4" id="KW-0560">Oxidoreductase</keyword>
<dbReference type="GO" id="GO:0051539">
    <property type="term" value="F:4 iron, 4 sulfur cluster binding"/>
    <property type="evidence" value="ECO:0007669"/>
    <property type="project" value="UniProtKB-UniRule"/>
</dbReference>